<sequence>MPSQLKHAQTSALTSYQNRILLTGCGLLVTLMVIVRYFSPIPIRHLTRDPLVLAEKPFYFGFLSNVGILMWCFSAAICLFSSLLLFMTQGKRESVLFLGVFGMLSLWLMLDDLLMIHEVLDETWHLIPEKVTFAVYGLSVVASLCRFRKPLLRIQPWLLGLSLFFFAISIGFDVIVPQDWITGDDDGYLLEDGFKLLAIFVWLVYFCRAALEQVLGVVGVPVRLKS</sequence>
<feature type="transmembrane region" description="Helical" evidence="1">
    <location>
        <begin position="196"/>
        <end position="220"/>
    </location>
</feature>
<accession>A0A929F8F7</accession>
<evidence type="ECO:0000256" key="1">
    <source>
        <dbReference type="SAM" id="Phobius"/>
    </source>
</evidence>
<feature type="transmembrane region" description="Helical" evidence="1">
    <location>
        <begin position="94"/>
        <end position="110"/>
    </location>
</feature>
<feature type="transmembrane region" description="Helical" evidence="1">
    <location>
        <begin position="130"/>
        <end position="145"/>
    </location>
</feature>
<feature type="transmembrane region" description="Helical" evidence="1">
    <location>
        <begin position="157"/>
        <end position="176"/>
    </location>
</feature>
<comment type="caution">
    <text evidence="2">The sequence shown here is derived from an EMBL/GenBank/DDBJ whole genome shotgun (WGS) entry which is preliminary data.</text>
</comment>
<proteinExistence type="predicted"/>
<keyword evidence="1" id="KW-1133">Transmembrane helix</keyword>
<gene>
    <name evidence="2" type="ORF">IQ260_21770</name>
</gene>
<keyword evidence="1" id="KW-0472">Membrane</keyword>
<dbReference type="RefSeq" id="WP_193995187.1">
    <property type="nucleotide sequence ID" value="NZ_JADEXP010000255.1"/>
</dbReference>
<reference evidence="2" key="1">
    <citation type="submission" date="2020-10" db="EMBL/GenBank/DDBJ databases">
        <authorList>
            <person name="Castelo-Branco R."/>
            <person name="Eusebio N."/>
            <person name="Adriana R."/>
            <person name="Vieira A."/>
            <person name="Brugerolle De Fraissinette N."/>
            <person name="Rezende De Castro R."/>
            <person name="Schneider M.P."/>
            <person name="Vasconcelos V."/>
            <person name="Leao P.N."/>
        </authorList>
    </citation>
    <scope>NUCLEOTIDE SEQUENCE</scope>
    <source>
        <strain evidence="2">LEGE 11479</strain>
    </source>
</reference>
<feature type="transmembrane region" description="Helical" evidence="1">
    <location>
        <begin position="58"/>
        <end position="87"/>
    </location>
</feature>
<dbReference type="Proteomes" id="UP000615026">
    <property type="component" value="Unassembled WGS sequence"/>
</dbReference>
<feature type="transmembrane region" description="Helical" evidence="1">
    <location>
        <begin position="20"/>
        <end position="38"/>
    </location>
</feature>
<organism evidence="2 3">
    <name type="scientific">Leptolyngbya cf. ectocarpi LEGE 11479</name>
    <dbReference type="NCBI Taxonomy" id="1828722"/>
    <lineage>
        <taxon>Bacteria</taxon>
        <taxon>Bacillati</taxon>
        <taxon>Cyanobacteriota</taxon>
        <taxon>Cyanophyceae</taxon>
        <taxon>Leptolyngbyales</taxon>
        <taxon>Leptolyngbyaceae</taxon>
        <taxon>Leptolyngbya group</taxon>
        <taxon>Leptolyngbya</taxon>
    </lineage>
</organism>
<evidence type="ECO:0000313" key="3">
    <source>
        <dbReference type="Proteomes" id="UP000615026"/>
    </source>
</evidence>
<evidence type="ECO:0000313" key="2">
    <source>
        <dbReference type="EMBL" id="MBE9069275.1"/>
    </source>
</evidence>
<dbReference type="AlphaFoldDB" id="A0A929F8F7"/>
<evidence type="ECO:0008006" key="4">
    <source>
        <dbReference type="Google" id="ProtNLM"/>
    </source>
</evidence>
<name>A0A929F8F7_LEPEC</name>
<protein>
    <recommendedName>
        <fullName evidence="4">DUF998 domain-containing protein</fullName>
    </recommendedName>
</protein>
<keyword evidence="3" id="KW-1185">Reference proteome</keyword>
<keyword evidence="1" id="KW-0812">Transmembrane</keyword>
<dbReference type="EMBL" id="JADEXP010000255">
    <property type="protein sequence ID" value="MBE9069275.1"/>
    <property type="molecule type" value="Genomic_DNA"/>
</dbReference>